<feature type="region of interest" description="Disordered" evidence="1">
    <location>
        <begin position="75"/>
        <end position="94"/>
    </location>
</feature>
<dbReference type="InParanoid" id="E4URJ1"/>
<dbReference type="HOGENOM" id="CLU_2014711_0_0_1"/>
<dbReference type="EMBL" id="DS989823">
    <property type="protein sequence ID" value="EFQ99413.1"/>
    <property type="molecule type" value="Genomic_DNA"/>
</dbReference>
<gene>
    <name evidence="2" type="ORF">MGYG_02424</name>
</gene>
<evidence type="ECO:0000313" key="3">
    <source>
        <dbReference type="Proteomes" id="UP000002669"/>
    </source>
</evidence>
<protein>
    <submittedName>
        <fullName evidence="2">Uncharacterized protein</fullName>
    </submittedName>
</protein>
<dbReference type="Proteomes" id="UP000002669">
    <property type="component" value="Unassembled WGS sequence"/>
</dbReference>
<keyword evidence="3" id="KW-1185">Reference proteome</keyword>
<evidence type="ECO:0000313" key="2">
    <source>
        <dbReference type="EMBL" id="EFQ99413.1"/>
    </source>
</evidence>
<dbReference type="RefSeq" id="XP_003174896.1">
    <property type="nucleotide sequence ID" value="XM_003174848.1"/>
</dbReference>
<sequence length="123" mass="14000">MTELQPIPRIDSSKRQPCGILETEIQKHTVSNTPLGLWTRTVAKMCKFAQRERADRSKYAWKWHDCGSATCKSSVQYDPYPRPKQPKAPEPPAEPTMVWNGFVLPLTCAPDTKVYKRPGSAKR</sequence>
<proteinExistence type="predicted"/>
<reference evidence="3" key="1">
    <citation type="journal article" date="2012" name="MBio">
        <title>Comparative genome analysis of Trichophyton rubrum and related dermatophytes reveals candidate genes involved in infection.</title>
        <authorList>
            <person name="Martinez D.A."/>
            <person name="Oliver B.G."/>
            <person name="Graeser Y."/>
            <person name="Goldberg J.M."/>
            <person name="Li W."/>
            <person name="Martinez-Rossi N.M."/>
            <person name="Monod M."/>
            <person name="Shelest E."/>
            <person name="Barton R.C."/>
            <person name="Birch E."/>
            <person name="Brakhage A.A."/>
            <person name="Chen Z."/>
            <person name="Gurr S.J."/>
            <person name="Heiman D."/>
            <person name="Heitman J."/>
            <person name="Kosti I."/>
            <person name="Rossi A."/>
            <person name="Saif S."/>
            <person name="Samalova M."/>
            <person name="Saunders C.W."/>
            <person name="Shea T."/>
            <person name="Summerbell R.C."/>
            <person name="Xu J."/>
            <person name="Young S."/>
            <person name="Zeng Q."/>
            <person name="Birren B.W."/>
            <person name="Cuomo C.A."/>
            <person name="White T.C."/>
        </authorList>
    </citation>
    <scope>NUCLEOTIDE SEQUENCE [LARGE SCALE GENOMIC DNA]</scope>
    <source>
        <strain evidence="3">ATCC MYA-4604 / CBS 118893</strain>
    </source>
</reference>
<evidence type="ECO:0000256" key="1">
    <source>
        <dbReference type="SAM" id="MobiDB-lite"/>
    </source>
</evidence>
<dbReference type="AlphaFoldDB" id="E4URJ1"/>
<organism evidence="3">
    <name type="scientific">Arthroderma gypseum (strain ATCC MYA-4604 / CBS 118893)</name>
    <name type="common">Microsporum gypseum</name>
    <dbReference type="NCBI Taxonomy" id="535722"/>
    <lineage>
        <taxon>Eukaryota</taxon>
        <taxon>Fungi</taxon>
        <taxon>Dikarya</taxon>
        <taxon>Ascomycota</taxon>
        <taxon>Pezizomycotina</taxon>
        <taxon>Eurotiomycetes</taxon>
        <taxon>Eurotiomycetidae</taxon>
        <taxon>Onygenales</taxon>
        <taxon>Arthrodermataceae</taxon>
        <taxon>Nannizzia</taxon>
    </lineage>
</organism>
<dbReference type="GeneID" id="10030198"/>
<name>E4URJ1_ARTGP</name>
<accession>E4URJ1</accession>
<feature type="compositionally biased region" description="Pro residues" evidence="1">
    <location>
        <begin position="80"/>
        <end position="94"/>
    </location>
</feature>
<dbReference type="VEuPathDB" id="FungiDB:MGYG_02424"/>